<accession>A0ABP0M0D0</accession>
<name>A0ABP0M0D0_9DINO</name>
<organism evidence="1 2">
    <name type="scientific">Durusdinium trenchii</name>
    <dbReference type="NCBI Taxonomy" id="1381693"/>
    <lineage>
        <taxon>Eukaryota</taxon>
        <taxon>Sar</taxon>
        <taxon>Alveolata</taxon>
        <taxon>Dinophyceae</taxon>
        <taxon>Suessiales</taxon>
        <taxon>Symbiodiniaceae</taxon>
        <taxon>Durusdinium</taxon>
    </lineage>
</organism>
<evidence type="ECO:0000313" key="1">
    <source>
        <dbReference type="EMBL" id="CAK9044237.1"/>
    </source>
</evidence>
<dbReference type="EMBL" id="CAXAMM010018802">
    <property type="protein sequence ID" value="CAK9044237.1"/>
    <property type="molecule type" value="Genomic_DNA"/>
</dbReference>
<protein>
    <submittedName>
        <fullName evidence="1">Uncharacterized protein</fullName>
    </submittedName>
</protein>
<reference evidence="1 2" key="1">
    <citation type="submission" date="2024-02" db="EMBL/GenBank/DDBJ databases">
        <authorList>
            <person name="Chen Y."/>
            <person name="Shah S."/>
            <person name="Dougan E. K."/>
            <person name="Thang M."/>
            <person name="Chan C."/>
        </authorList>
    </citation>
    <scope>NUCLEOTIDE SEQUENCE [LARGE SCALE GENOMIC DNA]</scope>
</reference>
<gene>
    <name evidence="1" type="ORF">SCF082_LOCUS25165</name>
</gene>
<proteinExistence type="predicted"/>
<evidence type="ECO:0000313" key="2">
    <source>
        <dbReference type="Proteomes" id="UP001642464"/>
    </source>
</evidence>
<comment type="caution">
    <text evidence="1">The sequence shown here is derived from an EMBL/GenBank/DDBJ whole genome shotgun (WGS) entry which is preliminary data.</text>
</comment>
<keyword evidence="2" id="KW-1185">Reference proteome</keyword>
<dbReference type="Proteomes" id="UP001642464">
    <property type="component" value="Unassembled WGS sequence"/>
</dbReference>
<sequence>MGEDFSWDDIEVVTIQDRTEVIGRMVTDESSASTSESDVEEWHLQMEELSSNHGDNDLLTLDDLPEDGSELEVARAQLAALALRRERIREIAARYSGPDGPDAKRAAEAPMLGGTKQTEKVWADGPVKPHIKEGSSTIESILQRSRREGLGGDMKKIQEGMERDQQRSVELWHNFLCDDMPVGGDVLPSPDDFYRSR</sequence>